<comment type="caution">
    <text evidence="1">The sequence shown here is derived from an EMBL/GenBank/DDBJ whole genome shotgun (WGS) entry which is preliminary data.</text>
</comment>
<reference evidence="1" key="1">
    <citation type="journal article" date="2025" name="Int. J. Syst. Evol. Microbiol.">
        <title>Inconstantimicrobium mannanitabidum sp. nov., a novel member of the family Clostridiaceae isolated from anoxic soil under the treatment of reductive soil disinfestation.</title>
        <authorList>
            <person name="Ueki A."/>
            <person name="Tonouchi A."/>
            <person name="Honma S."/>
            <person name="Kaku N."/>
            <person name="Ueki K."/>
        </authorList>
    </citation>
    <scope>NUCLEOTIDE SEQUENCE</scope>
    <source>
        <strain evidence="1">TW13</strain>
    </source>
</reference>
<evidence type="ECO:0000313" key="2">
    <source>
        <dbReference type="Proteomes" id="UP001058074"/>
    </source>
</evidence>
<organism evidence="1 2">
    <name type="scientific">Inconstantimicrobium mannanitabidum</name>
    <dbReference type="NCBI Taxonomy" id="1604901"/>
    <lineage>
        <taxon>Bacteria</taxon>
        <taxon>Bacillati</taxon>
        <taxon>Bacillota</taxon>
        <taxon>Clostridia</taxon>
        <taxon>Eubacteriales</taxon>
        <taxon>Clostridiaceae</taxon>
        <taxon>Inconstantimicrobium</taxon>
    </lineage>
</organism>
<dbReference type="Proteomes" id="UP001058074">
    <property type="component" value="Unassembled WGS sequence"/>
</dbReference>
<dbReference type="EMBL" id="BROD01000001">
    <property type="protein sequence ID" value="GKX65126.1"/>
    <property type="molecule type" value="Genomic_DNA"/>
</dbReference>
<keyword evidence="2" id="KW-1185">Reference proteome</keyword>
<name>A0ACB5R7X8_9CLOT</name>
<protein>
    <submittedName>
        <fullName evidence="1">Radical SAM protein</fullName>
    </submittedName>
</protein>
<proteinExistence type="predicted"/>
<accession>A0ACB5R7X8</accession>
<sequence>MTVRYLIKFTKESEIKFISHLDLLRTIEKVISKSELDVTYSQGYHPRIISSIAQPLSVGVYSSGDYLDLEMNTEVEEDEMIKKLNQASPLTMRFINATKLPETFNNKKVPQAMALIDGAKYEIKIKYDDTSKLIDEMKALQEMNEWVTIKKTKKGEKEADIKPFVKELEYSTEGNILKVVAIISCGSRENLSADLLAKYIKSKTSSAIEDSFIKIKRTEMYAYNGEKLVALDKYFR</sequence>
<gene>
    <name evidence="1" type="ORF">rsdtw13_03840</name>
</gene>
<evidence type="ECO:0000313" key="1">
    <source>
        <dbReference type="EMBL" id="GKX65126.1"/>
    </source>
</evidence>